<keyword evidence="2" id="KW-1185">Reference proteome</keyword>
<dbReference type="PATRIC" id="fig|1286106.3.peg.302"/>
<sequence length="57" mass="6397">MDESILLAMVKQYADRFGITFSSAHLDDEDKKQRLVALMQEALSGKRGPITDADLEQ</sequence>
<organism evidence="1 2">
    <name type="scientific">Methylophaga lonarensis MPL</name>
    <dbReference type="NCBI Taxonomy" id="1286106"/>
    <lineage>
        <taxon>Bacteria</taxon>
        <taxon>Pseudomonadati</taxon>
        <taxon>Pseudomonadota</taxon>
        <taxon>Gammaproteobacteria</taxon>
        <taxon>Thiotrichales</taxon>
        <taxon>Piscirickettsiaceae</taxon>
        <taxon>Methylophaga</taxon>
    </lineage>
</organism>
<dbReference type="AlphaFoldDB" id="M7PJR9"/>
<protein>
    <submittedName>
        <fullName evidence="1">Uncharacterized protein</fullName>
    </submittedName>
</protein>
<dbReference type="RefSeq" id="WP_009725351.1">
    <property type="nucleotide sequence ID" value="NZ_APHR01000006.1"/>
</dbReference>
<accession>M7PJR9</accession>
<dbReference type="eggNOG" id="ENOG502ZXEB">
    <property type="taxonomic scope" value="Bacteria"/>
</dbReference>
<evidence type="ECO:0000313" key="2">
    <source>
        <dbReference type="Proteomes" id="UP000012019"/>
    </source>
</evidence>
<comment type="caution">
    <text evidence="1">The sequence shown here is derived from an EMBL/GenBank/DDBJ whole genome shotgun (WGS) entry which is preliminary data.</text>
</comment>
<dbReference type="Proteomes" id="UP000012019">
    <property type="component" value="Unassembled WGS sequence"/>
</dbReference>
<evidence type="ECO:0000313" key="1">
    <source>
        <dbReference type="EMBL" id="EMR14145.1"/>
    </source>
</evidence>
<reference evidence="1 2" key="1">
    <citation type="journal article" date="2013" name="Genome Announc.">
        <title>Draft Genome Sequence of Methylophaga lonarensis MPLT, a Haloalkaliphilic (Non-Methane-Utilizing) Methylotroph.</title>
        <authorList>
            <person name="Shetty S.A."/>
            <person name="Marathe N.P."/>
            <person name="Munot H."/>
            <person name="Antony C.P."/>
            <person name="Dhotre D.P."/>
            <person name="Murrell J.C."/>
            <person name="Shouche Y.S."/>
        </authorList>
    </citation>
    <scope>NUCLEOTIDE SEQUENCE [LARGE SCALE GENOMIC DNA]</scope>
    <source>
        <strain evidence="1 2">MPL</strain>
    </source>
</reference>
<dbReference type="EMBL" id="APHR01000006">
    <property type="protein sequence ID" value="EMR14145.1"/>
    <property type="molecule type" value="Genomic_DNA"/>
</dbReference>
<name>M7PJR9_9GAMM</name>
<dbReference type="STRING" id="1286106.MPL1_01493"/>
<proteinExistence type="predicted"/>
<gene>
    <name evidence="1" type="ORF">MPL1_01493</name>
</gene>